<reference evidence="2" key="1">
    <citation type="submission" date="2018-11" db="EMBL/GenBank/DDBJ databases">
        <authorList>
            <person name="Grassa J C."/>
        </authorList>
    </citation>
    <scope>NUCLEOTIDE SEQUENCE [LARGE SCALE GENOMIC DNA]</scope>
</reference>
<reference evidence="2" key="2">
    <citation type="submission" date="2021-03" db="UniProtKB">
        <authorList>
            <consortium name="EnsemblPlants"/>
        </authorList>
    </citation>
    <scope>IDENTIFICATION</scope>
</reference>
<dbReference type="Gramene" id="evm.model.08.1213">
    <property type="protein sequence ID" value="cds.evm.model.08.1213"/>
    <property type="gene ID" value="evm.TU.08.1213"/>
</dbReference>
<feature type="region of interest" description="Disordered" evidence="1">
    <location>
        <begin position="1"/>
        <end position="51"/>
    </location>
</feature>
<dbReference type="EnsemblPlants" id="evm.model.08.1213">
    <property type="protein sequence ID" value="cds.evm.model.08.1213"/>
    <property type="gene ID" value="evm.TU.08.1213"/>
</dbReference>
<protein>
    <submittedName>
        <fullName evidence="2">Uncharacterized protein</fullName>
    </submittedName>
</protein>
<dbReference type="EMBL" id="UZAU01000706">
    <property type="status" value="NOT_ANNOTATED_CDS"/>
    <property type="molecule type" value="Genomic_DNA"/>
</dbReference>
<name>A0A803Q7Z3_CANSA</name>
<feature type="compositionally biased region" description="Basic and acidic residues" evidence="1">
    <location>
        <begin position="10"/>
        <end position="35"/>
    </location>
</feature>
<evidence type="ECO:0000256" key="1">
    <source>
        <dbReference type="SAM" id="MobiDB-lite"/>
    </source>
</evidence>
<evidence type="ECO:0000313" key="2">
    <source>
        <dbReference type="EnsemblPlants" id="cds.evm.model.08.1213"/>
    </source>
</evidence>
<dbReference type="Proteomes" id="UP000596661">
    <property type="component" value="Chromosome 8"/>
</dbReference>
<accession>A0A803Q7Z3</accession>
<sequence>MKEEDVEGDGEVHEMEDQGEVRPDTTSEAKEEGVARRMRLGGFNEDDKPVSKAGEILEAGEDYVNEEYTNAIPQRRQRVLGYR</sequence>
<evidence type="ECO:0000313" key="3">
    <source>
        <dbReference type="Proteomes" id="UP000596661"/>
    </source>
</evidence>
<dbReference type="AlphaFoldDB" id="A0A803Q7Z3"/>
<proteinExistence type="predicted"/>
<organism evidence="2 3">
    <name type="scientific">Cannabis sativa</name>
    <name type="common">Hemp</name>
    <name type="synonym">Marijuana</name>
    <dbReference type="NCBI Taxonomy" id="3483"/>
    <lineage>
        <taxon>Eukaryota</taxon>
        <taxon>Viridiplantae</taxon>
        <taxon>Streptophyta</taxon>
        <taxon>Embryophyta</taxon>
        <taxon>Tracheophyta</taxon>
        <taxon>Spermatophyta</taxon>
        <taxon>Magnoliopsida</taxon>
        <taxon>eudicotyledons</taxon>
        <taxon>Gunneridae</taxon>
        <taxon>Pentapetalae</taxon>
        <taxon>rosids</taxon>
        <taxon>fabids</taxon>
        <taxon>Rosales</taxon>
        <taxon>Cannabaceae</taxon>
        <taxon>Cannabis</taxon>
    </lineage>
</organism>
<keyword evidence="3" id="KW-1185">Reference proteome</keyword>